<dbReference type="PANTHER" id="PTHR19963">
    <property type="entry name" value="CCHC-TYPE DOMAIN-CONTAINING PROTEIN"/>
    <property type="match status" value="1"/>
</dbReference>
<dbReference type="SMART" id="SM00343">
    <property type="entry name" value="ZnF_C2HC"/>
    <property type="match status" value="1"/>
</dbReference>
<feature type="domain" description="CCHC-type" evidence="3">
    <location>
        <begin position="271"/>
        <end position="288"/>
    </location>
</feature>
<dbReference type="STRING" id="37001.A0A1A9WGL5"/>
<feature type="region of interest" description="Disordered" evidence="2">
    <location>
        <begin position="285"/>
        <end position="312"/>
    </location>
</feature>
<dbReference type="SUPFAM" id="SSF57756">
    <property type="entry name" value="Retrovirus zinc finger-like domains"/>
    <property type="match status" value="1"/>
</dbReference>
<evidence type="ECO:0000313" key="5">
    <source>
        <dbReference type="Proteomes" id="UP000091820"/>
    </source>
</evidence>
<dbReference type="InterPro" id="IPR036875">
    <property type="entry name" value="Znf_CCHC_sf"/>
</dbReference>
<evidence type="ECO:0000256" key="1">
    <source>
        <dbReference type="PROSITE-ProRule" id="PRU00047"/>
    </source>
</evidence>
<evidence type="ECO:0000259" key="3">
    <source>
        <dbReference type="PROSITE" id="PS50158"/>
    </source>
</evidence>
<dbReference type="PROSITE" id="PS50158">
    <property type="entry name" value="ZF_CCHC"/>
    <property type="match status" value="1"/>
</dbReference>
<dbReference type="PANTHER" id="PTHR19963:SF30">
    <property type="entry name" value="ENDONUCLEASE_EXONUCLEASE_PHOSPHATASE DOMAIN-CONTAINING PROTEIN"/>
    <property type="match status" value="1"/>
</dbReference>
<keyword evidence="5" id="KW-1185">Reference proteome</keyword>
<dbReference type="Gene3D" id="4.10.60.10">
    <property type="entry name" value="Zinc finger, CCHC-type"/>
    <property type="match status" value="1"/>
</dbReference>
<organism evidence="4 5">
    <name type="scientific">Glossina brevipalpis</name>
    <dbReference type="NCBI Taxonomy" id="37001"/>
    <lineage>
        <taxon>Eukaryota</taxon>
        <taxon>Metazoa</taxon>
        <taxon>Ecdysozoa</taxon>
        <taxon>Arthropoda</taxon>
        <taxon>Hexapoda</taxon>
        <taxon>Insecta</taxon>
        <taxon>Pterygota</taxon>
        <taxon>Neoptera</taxon>
        <taxon>Endopterygota</taxon>
        <taxon>Diptera</taxon>
        <taxon>Brachycera</taxon>
        <taxon>Muscomorpha</taxon>
        <taxon>Hippoboscoidea</taxon>
        <taxon>Glossinidae</taxon>
        <taxon>Glossina</taxon>
    </lineage>
</organism>
<keyword evidence="1" id="KW-0863">Zinc-finger</keyword>
<evidence type="ECO:0000313" key="4">
    <source>
        <dbReference type="EnsemblMetazoa" id="GBRI018935-PA"/>
    </source>
</evidence>
<dbReference type="AlphaFoldDB" id="A0A1A9WGL5"/>
<dbReference type="InterPro" id="IPR001878">
    <property type="entry name" value="Znf_CCHC"/>
</dbReference>
<proteinExistence type="predicted"/>
<dbReference type="EnsemblMetazoa" id="GBRI018935-RA">
    <property type="protein sequence ID" value="GBRI018935-PA"/>
    <property type="gene ID" value="GBRI018935"/>
</dbReference>
<feature type="compositionally biased region" description="Polar residues" evidence="2">
    <location>
        <begin position="294"/>
        <end position="312"/>
    </location>
</feature>
<sequence>MAKFDEQNTKFNQKFDEKFDEQNKRFDEQNRRLEEQNRRLKEQNRRLKEQNEEIASRLEKMENSQDAMKQRITEISEQCEAKMETLSKIIDIAVEKVEKTREQSESVLRKEINVLKEQIANLQTNGIPSGAKLKTPLLDVSKHEREISRLELAIRCQKPKETIREYANEINRLANLTYVGDLPEEIIERLKINAFITGLRDVEIKKAVWTAPRTTFYETLGLALIQEKLCNSNVKIQQTEVAESNDISDVVYEAIRKVMQEDQQLQNSTIRRCYNCQKPGHFARECRSRRTKTRPASPTRDSSDSTNTKCKK</sequence>
<feature type="region of interest" description="Disordered" evidence="2">
    <location>
        <begin position="1"/>
        <end position="50"/>
    </location>
</feature>
<dbReference type="GO" id="GO:0008270">
    <property type="term" value="F:zinc ion binding"/>
    <property type="evidence" value="ECO:0007669"/>
    <property type="project" value="UniProtKB-KW"/>
</dbReference>
<accession>A0A1A9WGL5</accession>
<dbReference type="GO" id="GO:0003676">
    <property type="term" value="F:nucleic acid binding"/>
    <property type="evidence" value="ECO:0007669"/>
    <property type="project" value="InterPro"/>
</dbReference>
<dbReference type="Pfam" id="PF00098">
    <property type="entry name" value="zf-CCHC"/>
    <property type="match status" value="1"/>
</dbReference>
<dbReference type="Proteomes" id="UP000091820">
    <property type="component" value="Unassembled WGS sequence"/>
</dbReference>
<reference evidence="5" key="1">
    <citation type="submission" date="2014-03" db="EMBL/GenBank/DDBJ databases">
        <authorList>
            <person name="Aksoy S."/>
            <person name="Warren W."/>
            <person name="Wilson R.K."/>
        </authorList>
    </citation>
    <scope>NUCLEOTIDE SEQUENCE [LARGE SCALE GENOMIC DNA]</scope>
    <source>
        <strain evidence="5">IAEA</strain>
    </source>
</reference>
<dbReference type="VEuPathDB" id="VectorBase:GBRI018935"/>
<keyword evidence="1" id="KW-0862">Zinc</keyword>
<reference evidence="4" key="2">
    <citation type="submission" date="2020-05" db="UniProtKB">
        <authorList>
            <consortium name="EnsemblMetazoa"/>
        </authorList>
    </citation>
    <scope>IDENTIFICATION</scope>
    <source>
        <strain evidence="4">IAEA</strain>
    </source>
</reference>
<keyword evidence="1" id="KW-0479">Metal-binding</keyword>
<name>A0A1A9WGL5_9MUSC</name>
<evidence type="ECO:0000256" key="2">
    <source>
        <dbReference type="SAM" id="MobiDB-lite"/>
    </source>
</evidence>
<protein>
    <recommendedName>
        <fullName evidence="3">CCHC-type domain-containing protein</fullName>
    </recommendedName>
</protein>